<proteinExistence type="inferred from homology"/>
<evidence type="ECO:0000256" key="3">
    <source>
        <dbReference type="ARBA" id="ARBA00023002"/>
    </source>
</evidence>
<accession>A0A0C3B270</accession>
<evidence type="ECO:0000313" key="6">
    <source>
        <dbReference type="Proteomes" id="UP000054097"/>
    </source>
</evidence>
<evidence type="ECO:0000259" key="4">
    <source>
        <dbReference type="SMART" id="SM00822"/>
    </source>
</evidence>
<dbReference type="InterPro" id="IPR057326">
    <property type="entry name" value="KR_dom"/>
</dbReference>
<reference evidence="5 6" key="1">
    <citation type="submission" date="2014-04" db="EMBL/GenBank/DDBJ databases">
        <authorList>
            <consortium name="DOE Joint Genome Institute"/>
            <person name="Kuo A."/>
            <person name="Zuccaro A."/>
            <person name="Kohler A."/>
            <person name="Nagy L.G."/>
            <person name="Floudas D."/>
            <person name="Copeland A."/>
            <person name="Barry K.W."/>
            <person name="Cichocki N."/>
            <person name="Veneault-Fourrey C."/>
            <person name="LaButti K."/>
            <person name="Lindquist E.A."/>
            <person name="Lipzen A."/>
            <person name="Lundell T."/>
            <person name="Morin E."/>
            <person name="Murat C."/>
            <person name="Sun H."/>
            <person name="Tunlid A."/>
            <person name="Henrissat B."/>
            <person name="Grigoriev I.V."/>
            <person name="Hibbett D.S."/>
            <person name="Martin F."/>
            <person name="Nordberg H.P."/>
            <person name="Cantor M.N."/>
            <person name="Hua S.X."/>
        </authorList>
    </citation>
    <scope>NUCLEOTIDE SEQUENCE [LARGE SCALE GENOMIC DNA]</scope>
    <source>
        <strain evidence="5 6">MAFF 305830</strain>
    </source>
</reference>
<dbReference type="SUPFAM" id="SSF51735">
    <property type="entry name" value="NAD(P)-binding Rossmann-fold domains"/>
    <property type="match status" value="1"/>
</dbReference>
<dbReference type="Proteomes" id="UP000054097">
    <property type="component" value="Unassembled WGS sequence"/>
</dbReference>
<feature type="domain" description="Ketoreductase" evidence="4">
    <location>
        <begin position="6"/>
        <end position="192"/>
    </location>
</feature>
<keyword evidence="6" id="KW-1185">Reference proteome</keyword>
<evidence type="ECO:0000256" key="2">
    <source>
        <dbReference type="ARBA" id="ARBA00022857"/>
    </source>
</evidence>
<sequence>MSLQGKVAIVTGSARGIGASIATTLAKEGANVVINYVSPSSKARAEEVGKTVRSAGSEALVVQADLASLEALDLLVKKTVERFGKIDILVNNGGVAEVQPIGTIIPEAYQRIFDINVRATIFLSQAAVGHMSDGGRIINISSIAAQQANPGIAVYSASKAAIESITRVMAVELRDKGVRVTAVNPGPVLTDAFYSIPSESQDHFTKSFPVGEPEDIADVVVFLAGPKSRWINGGTINTNNAAVF</sequence>
<dbReference type="InterPro" id="IPR002347">
    <property type="entry name" value="SDR_fam"/>
</dbReference>
<dbReference type="Gene3D" id="3.40.50.720">
    <property type="entry name" value="NAD(P)-binding Rossmann-like Domain"/>
    <property type="match status" value="1"/>
</dbReference>
<dbReference type="PRINTS" id="PR00081">
    <property type="entry name" value="GDHRDH"/>
</dbReference>
<dbReference type="HOGENOM" id="CLU_010194_1_3_1"/>
<protein>
    <recommendedName>
        <fullName evidence="4">Ketoreductase domain-containing protein</fullName>
    </recommendedName>
</protein>
<dbReference type="PANTHER" id="PTHR48107:SF7">
    <property type="entry name" value="RE15974P"/>
    <property type="match status" value="1"/>
</dbReference>
<dbReference type="FunFam" id="3.40.50.720:FF:000084">
    <property type="entry name" value="Short-chain dehydrogenase reductase"/>
    <property type="match status" value="1"/>
</dbReference>
<comment type="similarity">
    <text evidence="1">Belongs to the short-chain dehydrogenases/reductases (SDR) family.</text>
</comment>
<dbReference type="PROSITE" id="PS00061">
    <property type="entry name" value="ADH_SHORT"/>
    <property type="match status" value="1"/>
</dbReference>
<name>A0A0C3B270_SERVB</name>
<keyword evidence="2" id="KW-0521">NADP</keyword>
<evidence type="ECO:0000256" key="1">
    <source>
        <dbReference type="ARBA" id="ARBA00006484"/>
    </source>
</evidence>
<evidence type="ECO:0000313" key="5">
    <source>
        <dbReference type="EMBL" id="KIM26289.1"/>
    </source>
</evidence>
<gene>
    <name evidence="5" type="ORF">M408DRAFT_194844</name>
</gene>
<dbReference type="STRING" id="933852.A0A0C3B270"/>
<dbReference type="SMART" id="SM00822">
    <property type="entry name" value="PKS_KR"/>
    <property type="match status" value="1"/>
</dbReference>
<dbReference type="EMBL" id="KN824307">
    <property type="protein sequence ID" value="KIM26289.1"/>
    <property type="molecule type" value="Genomic_DNA"/>
</dbReference>
<dbReference type="PANTHER" id="PTHR48107">
    <property type="entry name" value="NADPH-DEPENDENT ALDEHYDE REDUCTASE-LIKE PROTEIN, CHLOROPLASTIC-RELATED"/>
    <property type="match status" value="1"/>
</dbReference>
<keyword evidence="3" id="KW-0560">Oxidoreductase</keyword>
<dbReference type="AlphaFoldDB" id="A0A0C3B270"/>
<organism evidence="5 6">
    <name type="scientific">Serendipita vermifera MAFF 305830</name>
    <dbReference type="NCBI Taxonomy" id="933852"/>
    <lineage>
        <taxon>Eukaryota</taxon>
        <taxon>Fungi</taxon>
        <taxon>Dikarya</taxon>
        <taxon>Basidiomycota</taxon>
        <taxon>Agaricomycotina</taxon>
        <taxon>Agaricomycetes</taxon>
        <taxon>Sebacinales</taxon>
        <taxon>Serendipitaceae</taxon>
        <taxon>Serendipita</taxon>
    </lineage>
</organism>
<reference evidence="6" key="2">
    <citation type="submission" date="2015-01" db="EMBL/GenBank/DDBJ databases">
        <title>Evolutionary Origins and Diversification of the Mycorrhizal Mutualists.</title>
        <authorList>
            <consortium name="DOE Joint Genome Institute"/>
            <consortium name="Mycorrhizal Genomics Consortium"/>
            <person name="Kohler A."/>
            <person name="Kuo A."/>
            <person name="Nagy L.G."/>
            <person name="Floudas D."/>
            <person name="Copeland A."/>
            <person name="Barry K.W."/>
            <person name="Cichocki N."/>
            <person name="Veneault-Fourrey C."/>
            <person name="LaButti K."/>
            <person name="Lindquist E.A."/>
            <person name="Lipzen A."/>
            <person name="Lundell T."/>
            <person name="Morin E."/>
            <person name="Murat C."/>
            <person name="Riley R."/>
            <person name="Ohm R."/>
            <person name="Sun H."/>
            <person name="Tunlid A."/>
            <person name="Henrissat B."/>
            <person name="Grigoriev I.V."/>
            <person name="Hibbett D.S."/>
            <person name="Martin F."/>
        </authorList>
    </citation>
    <scope>NUCLEOTIDE SEQUENCE [LARGE SCALE GENOMIC DNA]</scope>
    <source>
        <strain evidence="6">MAFF 305830</strain>
    </source>
</reference>
<dbReference type="OrthoDB" id="2102561at2759"/>
<dbReference type="GO" id="GO:0016614">
    <property type="term" value="F:oxidoreductase activity, acting on CH-OH group of donors"/>
    <property type="evidence" value="ECO:0007669"/>
    <property type="project" value="UniProtKB-ARBA"/>
</dbReference>
<dbReference type="Pfam" id="PF13561">
    <property type="entry name" value="adh_short_C2"/>
    <property type="match status" value="1"/>
</dbReference>
<dbReference type="InterPro" id="IPR036291">
    <property type="entry name" value="NAD(P)-bd_dom_sf"/>
</dbReference>
<dbReference type="InterPro" id="IPR020904">
    <property type="entry name" value="Sc_DH/Rdtase_CS"/>
</dbReference>
<dbReference type="PRINTS" id="PR00080">
    <property type="entry name" value="SDRFAMILY"/>
</dbReference>